<proteinExistence type="predicted"/>
<evidence type="ECO:0000313" key="2">
    <source>
        <dbReference type="Proteomes" id="UP000638353"/>
    </source>
</evidence>
<dbReference type="AlphaFoldDB" id="A0A919C6X5"/>
<dbReference type="RefSeq" id="WP_189820956.1">
    <property type="nucleotide sequence ID" value="NZ_BMVC01000001.1"/>
</dbReference>
<name>A0A919C6X5_9ACTN</name>
<comment type="caution">
    <text evidence="1">The sequence shown here is derived from an EMBL/GenBank/DDBJ whole genome shotgun (WGS) entry which is preliminary data.</text>
</comment>
<accession>A0A919C6X5</accession>
<organism evidence="1 2">
    <name type="scientific">Streptomyces finlayi</name>
    <dbReference type="NCBI Taxonomy" id="67296"/>
    <lineage>
        <taxon>Bacteria</taxon>
        <taxon>Bacillati</taxon>
        <taxon>Actinomycetota</taxon>
        <taxon>Actinomycetes</taxon>
        <taxon>Kitasatosporales</taxon>
        <taxon>Streptomycetaceae</taxon>
        <taxon>Streptomyces</taxon>
    </lineage>
</organism>
<gene>
    <name evidence="1" type="ORF">GCM10010334_04680</name>
</gene>
<reference evidence="1" key="1">
    <citation type="journal article" date="2014" name="Int. J. Syst. Evol. Microbiol.">
        <title>Complete genome sequence of Corynebacterium casei LMG S-19264T (=DSM 44701T), isolated from a smear-ripened cheese.</title>
        <authorList>
            <consortium name="US DOE Joint Genome Institute (JGI-PGF)"/>
            <person name="Walter F."/>
            <person name="Albersmeier A."/>
            <person name="Kalinowski J."/>
            <person name="Ruckert C."/>
        </authorList>
    </citation>
    <scope>NUCLEOTIDE SEQUENCE</scope>
    <source>
        <strain evidence="1">JCM 4637</strain>
    </source>
</reference>
<sequence length="170" mass="18323">MGFWGYFVVGKNAGPLSELDALAEVRQDLALYDERTGGWQVWERPSEPEVGDMGALARGVCRDTGAPALFAFVMGSDCVVIEAASPEGGSWFACLGREAMAEYLKADGLLLEDLFLSAEDAAEKAVAWAAEAGRTVELEPLTAVLKAEADPLAEELFGYFLDVLGLERRQ</sequence>
<dbReference type="Proteomes" id="UP000638353">
    <property type="component" value="Unassembled WGS sequence"/>
</dbReference>
<protein>
    <submittedName>
        <fullName evidence="1">Uncharacterized protein</fullName>
    </submittedName>
</protein>
<evidence type="ECO:0000313" key="1">
    <source>
        <dbReference type="EMBL" id="GHC78916.1"/>
    </source>
</evidence>
<dbReference type="EMBL" id="BMVC01000001">
    <property type="protein sequence ID" value="GHC78916.1"/>
    <property type="molecule type" value="Genomic_DNA"/>
</dbReference>
<reference evidence="1" key="2">
    <citation type="submission" date="2020-09" db="EMBL/GenBank/DDBJ databases">
        <authorList>
            <person name="Sun Q."/>
            <person name="Ohkuma M."/>
        </authorList>
    </citation>
    <scope>NUCLEOTIDE SEQUENCE</scope>
    <source>
        <strain evidence="1">JCM 4637</strain>
    </source>
</reference>